<comment type="caution">
    <text evidence="2">The sequence shown here is derived from an EMBL/GenBank/DDBJ whole genome shotgun (WGS) entry which is preliminary data.</text>
</comment>
<dbReference type="PANTHER" id="PTHR42741">
    <property type="entry name" value="NITROREDUCTASE FAMILY PROTEIN"/>
    <property type="match status" value="1"/>
</dbReference>
<dbReference type="EMBL" id="MFNE01000038">
    <property type="protein sequence ID" value="OGG94509.1"/>
    <property type="molecule type" value="Genomic_DNA"/>
</dbReference>
<evidence type="ECO:0000313" key="2">
    <source>
        <dbReference type="EMBL" id="OGG94509.1"/>
    </source>
</evidence>
<dbReference type="Pfam" id="PF00881">
    <property type="entry name" value="Nitroreductase"/>
    <property type="match status" value="2"/>
</dbReference>
<feature type="domain" description="Nitroreductase" evidence="1">
    <location>
        <begin position="92"/>
        <end position="210"/>
    </location>
</feature>
<feature type="domain" description="Nitroreductase" evidence="1">
    <location>
        <begin position="298"/>
        <end position="488"/>
    </location>
</feature>
<evidence type="ECO:0000313" key="3">
    <source>
        <dbReference type="Proteomes" id="UP000178449"/>
    </source>
</evidence>
<reference evidence="2 3" key="1">
    <citation type="journal article" date="2016" name="Nat. Commun.">
        <title>Thousands of microbial genomes shed light on interconnected biogeochemical processes in an aquifer system.</title>
        <authorList>
            <person name="Anantharaman K."/>
            <person name="Brown C.T."/>
            <person name="Hug L.A."/>
            <person name="Sharon I."/>
            <person name="Castelle C.J."/>
            <person name="Probst A.J."/>
            <person name="Thomas B.C."/>
            <person name="Singh A."/>
            <person name="Wilkins M.J."/>
            <person name="Karaoz U."/>
            <person name="Brodie E.L."/>
            <person name="Williams K.H."/>
            <person name="Hubbard S.S."/>
            <person name="Banfield J.F."/>
        </authorList>
    </citation>
    <scope>NUCLEOTIDE SEQUENCE [LARGE SCALE GENOMIC DNA]</scope>
</reference>
<dbReference type="AlphaFoldDB" id="A0A1F6G8V4"/>
<name>A0A1F6G8V4_9PROT</name>
<dbReference type="InterPro" id="IPR029479">
    <property type="entry name" value="Nitroreductase"/>
</dbReference>
<protein>
    <recommendedName>
        <fullName evidence="1">Nitroreductase domain-containing protein</fullName>
    </recommendedName>
</protein>
<proteinExistence type="predicted"/>
<sequence>MARIIKDIKDYHEHSKHRTDKYADAMPFLDWDNQPDPFRNYIGSRKIALPLLDKPLATPLYQTLKEPWSLDLTSIGAFLELSLGISAWKSFEDARWALRNNPSSGNLHPTEAHLIGLGGVYHYGPLEHQLELRAEVKLPELAGFWLALTSVSQRETWKYGVRAYRYCQLDLGHAMGALGYAAAALGWQVVWQDEIGTDQLAQILGFPKIKWPPHQQEEADLLLWIGPAGASAPILPLEALRGLDWQGTPSELCPDPVTWQPVEEAYALAKKPSGLPLPVAPVSLVTHPPAPVLAETIIRQRRSAQAYSAQASKMSLTAFEALIEATLPPVAGFALAEVNLILFVHQVSDLKQGVYALCRNPETLPALKSALDPRFLWEPASTHLPLYLLEPGNARQFAGQLSCKQALAANGSFALGMLAPFEDKLKEGAWAYPRAYWECGLIGQALYIAAEAQGFSGTGIGCYFDDQFHEFLGLKDQQFQSLYHFTVGAAVHDPRISSEPPYPHR</sequence>
<evidence type="ECO:0000259" key="1">
    <source>
        <dbReference type="Pfam" id="PF00881"/>
    </source>
</evidence>
<dbReference type="CDD" id="cd02142">
    <property type="entry name" value="McbC_SagB-like_oxidoreductase"/>
    <property type="match status" value="2"/>
</dbReference>
<dbReference type="Gene3D" id="3.40.109.10">
    <property type="entry name" value="NADH Oxidase"/>
    <property type="match status" value="2"/>
</dbReference>
<gene>
    <name evidence="2" type="ORF">A2527_01500</name>
</gene>
<dbReference type="SUPFAM" id="SSF55469">
    <property type="entry name" value="FMN-dependent nitroreductase-like"/>
    <property type="match status" value="2"/>
</dbReference>
<dbReference type="STRING" id="1817772.A2527_01500"/>
<dbReference type="GO" id="GO:0016491">
    <property type="term" value="F:oxidoreductase activity"/>
    <property type="evidence" value="ECO:0007669"/>
    <property type="project" value="InterPro"/>
</dbReference>
<dbReference type="InterPro" id="IPR000415">
    <property type="entry name" value="Nitroreductase-like"/>
</dbReference>
<dbReference type="PANTHER" id="PTHR42741:SF3">
    <property type="entry name" value="NITROREDUCTASE FAMILY PROTEIN"/>
    <property type="match status" value="1"/>
</dbReference>
<dbReference type="Proteomes" id="UP000178449">
    <property type="component" value="Unassembled WGS sequence"/>
</dbReference>
<organism evidence="2 3">
    <name type="scientific">Candidatus Lambdaproteobacteria bacterium RIFOXYD2_FULL_50_16</name>
    <dbReference type="NCBI Taxonomy" id="1817772"/>
    <lineage>
        <taxon>Bacteria</taxon>
        <taxon>Pseudomonadati</taxon>
        <taxon>Pseudomonadota</taxon>
        <taxon>Candidatus Lambdaproteobacteria</taxon>
    </lineage>
</organism>
<accession>A0A1F6G8V4</accession>